<reference evidence="8" key="1">
    <citation type="submission" date="2020-05" db="EMBL/GenBank/DDBJ databases">
        <authorList>
            <person name="Chiriac C."/>
            <person name="Salcher M."/>
            <person name="Ghai R."/>
            <person name="Kavagutti S V."/>
        </authorList>
    </citation>
    <scope>NUCLEOTIDE SEQUENCE</scope>
</reference>
<dbReference type="EMBL" id="CAEZVT010000001">
    <property type="protein sequence ID" value="CAB4627040.1"/>
    <property type="molecule type" value="Genomic_DNA"/>
</dbReference>
<accession>A0A6J6IR29</accession>
<keyword evidence="7" id="KW-0472">Membrane</keyword>
<evidence type="ECO:0000256" key="3">
    <source>
        <dbReference type="ARBA" id="ARBA00022532"/>
    </source>
</evidence>
<evidence type="ECO:0000256" key="5">
    <source>
        <dbReference type="ARBA" id="ARBA00022827"/>
    </source>
</evidence>
<dbReference type="PANTHER" id="PTHR43104:SF2">
    <property type="entry name" value="L-2-HYDROXYGLUTARATE DEHYDROGENASE, MITOCHONDRIAL"/>
    <property type="match status" value="1"/>
</dbReference>
<sequence>MPQRSEYDLVLIGGGIMSATLAVILKHLNPDLKLVVLERLPKIAEESSNAWNNAGTGHAALCELNYMPDSSDGSIPSATKAIAINQQFQESREFWANLVQSGVMKSPETFIHSIPHMTFVQGSKDVDYLKRRFEALRNQPLFAGMEFSDNPEQIAKWVPLMLEGRNEASIAATRIDQGTDVDYGAVTRQLFDWLVQSGVEVLTSHEVSKVKRSKNGWTIRGKHGNQRFAVDAPKVFVGAGGWALKLLQNSGIKEISGFGTFPVSGHFLKTENPDLVAKHQAKVYSQAAVGAPPMSVPHLDTRIIDGKSSLLFGPFAGLNLKFLKHGSILDLPKSLRFANLLPYLSVALTNFPLVVYLIKEIAKSPKQKIESLREFVPSANASDWELYEAGQRAQVIKPHGLSGSLQFGTEVISSSDGSIAGLLGASPGASVAVRVMLDVIKKIYPAEFDKWQPGIKALVPSYGLELNDNPKLAEASLERTAKALKLKA</sequence>
<evidence type="ECO:0000256" key="7">
    <source>
        <dbReference type="SAM" id="Phobius"/>
    </source>
</evidence>
<dbReference type="InterPro" id="IPR006231">
    <property type="entry name" value="MQO"/>
</dbReference>
<keyword evidence="7" id="KW-0812">Transmembrane</keyword>
<evidence type="ECO:0000256" key="6">
    <source>
        <dbReference type="ARBA" id="ARBA00023002"/>
    </source>
</evidence>
<dbReference type="NCBIfam" id="NF003606">
    <property type="entry name" value="PRK05257.2-1"/>
    <property type="match status" value="1"/>
</dbReference>
<dbReference type="Gene3D" id="3.30.9.10">
    <property type="entry name" value="D-Amino Acid Oxidase, subunit A, domain 2"/>
    <property type="match status" value="1"/>
</dbReference>
<dbReference type="PANTHER" id="PTHR43104">
    <property type="entry name" value="L-2-HYDROXYGLUTARATE DEHYDROGENASE, MITOCHONDRIAL"/>
    <property type="match status" value="1"/>
</dbReference>
<comment type="cofactor">
    <cofactor evidence="1">
        <name>FAD</name>
        <dbReference type="ChEBI" id="CHEBI:57692"/>
    </cofactor>
</comment>
<keyword evidence="6" id="KW-0560">Oxidoreductase</keyword>
<dbReference type="SUPFAM" id="SSF51905">
    <property type="entry name" value="FAD/NAD(P)-binding domain"/>
    <property type="match status" value="1"/>
</dbReference>
<evidence type="ECO:0000256" key="4">
    <source>
        <dbReference type="ARBA" id="ARBA00022630"/>
    </source>
</evidence>
<dbReference type="AlphaFoldDB" id="A0A6J6IR29"/>
<dbReference type="NCBIfam" id="TIGR01320">
    <property type="entry name" value="mal_quin_oxido"/>
    <property type="match status" value="1"/>
</dbReference>
<dbReference type="UniPathway" id="UPA00223"/>
<evidence type="ECO:0000256" key="2">
    <source>
        <dbReference type="ARBA" id="ARBA00005163"/>
    </source>
</evidence>
<name>A0A6J6IR29_9ZZZZ</name>
<organism evidence="8">
    <name type="scientific">freshwater metagenome</name>
    <dbReference type="NCBI Taxonomy" id="449393"/>
    <lineage>
        <taxon>unclassified sequences</taxon>
        <taxon>metagenomes</taxon>
        <taxon>ecological metagenomes</taxon>
    </lineage>
</organism>
<dbReference type="InterPro" id="IPR036188">
    <property type="entry name" value="FAD/NAD-bd_sf"/>
</dbReference>
<evidence type="ECO:0000313" key="8">
    <source>
        <dbReference type="EMBL" id="CAB4627040.1"/>
    </source>
</evidence>
<dbReference type="Pfam" id="PF06039">
    <property type="entry name" value="Mqo"/>
    <property type="match status" value="1"/>
</dbReference>
<dbReference type="Gene3D" id="3.50.50.60">
    <property type="entry name" value="FAD/NAD(P)-binding domain"/>
    <property type="match status" value="1"/>
</dbReference>
<dbReference type="NCBIfam" id="NF003611">
    <property type="entry name" value="PRK05257.3-2"/>
    <property type="match status" value="1"/>
</dbReference>
<dbReference type="GO" id="GO:0006099">
    <property type="term" value="P:tricarboxylic acid cycle"/>
    <property type="evidence" value="ECO:0007669"/>
    <property type="project" value="UniProtKB-UniPathway"/>
</dbReference>
<feature type="transmembrane region" description="Helical" evidence="7">
    <location>
        <begin position="7"/>
        <end position="25"/>
    </location>
</feature>
<comment type="pathway">
    <text evidence="2">Carbohydrate metabolism; tricarboxylic acid cycle.</text>
</comment>
<dbReference type="GO" id="GO:0008924">
    <property type="term" value="F:L-malate dehydrogenase (quinone) activity"/>
    <property type="evidence" value="ECO:0007669"/>
    <property type="project" value="InterPro"/>
</dbReference>
<protein>
    <submittedName>
        <fullName evidence="8">Unannotated protein</fullName>
    </submittedName>
</protein>
<proteinExistence type="inferred from homology"/>
<gene>
    <name evidence="8" type="ORF">UFOPK2131_00002</name>
</gene>
<keyword evidence="7" id="KW-1133">Transmembrane helix</keyword>
<dbReference type="HAMAP" id="MF_00212">
    <property type="entry name" value="MQO"/>
    <property type="match status" value="1"/>
</dbReference>
<dbReference type="GO" id="GO:0047545">
    <property type="term" value="F:(S)-2-hydroxyglutarate dehydrogenase activity"/>
    <property type="evidence" value="ECO:0007669"/>
    <property type="project" value="TreeGrafter"/>
</dbReference>
<keyword evidence="3" id="KW-0816">Tricarboxylic acid cycle</keyword>
<keyword evidence="4" id="KW-0285">Flavoprotein</keyword>
<evidence type="ECO:0000256" key="1">
    <source>
        <dbReference type="ARBA" id="ARBA00001974"/>
    </source>
</evidence>
<keyword evidence="5" id="KW-0274">FAD</keyword>